<dbReference type="EMBL" id="CP104965">
    <property type="protein sequence ID" value="UXN70888.1"/>
    <property type="molecule type" value="Genomic_DNA"/>
</dbReference>
<organism evidence="3 4">
    <name type="scientific">Devosia neptuniae</name>
    <dbReference type="NCBI Taxonomy" id="191302"/>
    <lineage>
        <taxon>Bacteria</taxon>
        <taxon>Pseudomonadati</taxon>
        <taxon>Pseudomonadota</taxon>
        <taxon>Alphaproteobacteria</taxon>
        <taxon>Hyphomicrobiales</taxon>
        <taxon>Devosiaceae</taxon>
        <taxon>Devosia</taxon>
    </lineage>
</organism>
<protein>
    <submittedName>
        <fullName evidence="3">Phage tail protein</fullName>
    </submittedName>
</protein>
<dbReference type="InterPro" id="IPR003961">
    <property type="entry name" value="FN3_dom"/>
</dbReference>
<reference evidence="3 4" key="1">
    <citation type="submission" date="2022-09" db="EMBL/GenBank/DDBJ databases">
        <title>Interaction between co-microsymbionts with complementary sets of symbiotic genes in legume-rhizobium systems.</title>
        <authorList>
            <person name="Safronova V."/>
            <person name="Sazanova A."/>
            <person name="Afonin A."/>
            <person name="Chirak E."/>
        </authorList>
    </citation>
    <scope>NUCLEOTIDE SEQUENCE [LARGE SCALE GENOMIC DNA]</scope>
    <source>
        <strain evidence="3 4">A18/4-1</strain>
    </source>
</reference>
<dbReference type="InterPro" id="IPR013783">
    <property type="entry name" value="Ig-like_fold"/>
</dbReference>
<proteinExistence type="predicted"/>
<accession>A0ABY6CLI1</accession>
<dbReference type="Gene3D" id="2.60.40.10">
    <property type="entry name" value="Immunoglobulins"/>
    <property type="match status" value="1"/>
</dbReference>
<feature type="transmembrane region" description="Helical" evidence="1">
    <location>
        <begin position="46"/>
        <end position="67"/>
    </location>
</feature>
<keyword evidence="1" id="KW-0472">Membrane</keyword>
<keyword evidence="1" id="KW-1133">Transmembrane helix</keyword>
<keyword evidence="1" id="KW-0812">Transmembrane</keyword>
<name>A0ABY6CLI1_9HYPH</name>
<evidence type="ECO:0000256" key="1">
    <source>
        <dbReference type="SAM" id="Phobius"/>
    </source>
</evidence>
<dbReference type="Proteomes" id="UP001061862">
    <property type="component" value="Chromosome"/>
</dbReference>
<sequence>MTWFRWPPRQWEAQTSRPPQDPLSIGVAFLVNIGWGGAISGIGATLVGSALIGAALLGASLLTAAFAPKPNTPQAQERQATVRQSVGPRWRFYGRVKVGGALWFFENKDGYLYSGITLNEGEISAIREIWLNDQLVTVDANSYVVEAPYHYTPSGSAGPGGGGSPTEQYVARVYFKTGTASQTVHAALDSAFPEVTADHRLRGVANCLAIFYEVPSDKIGEVYPQGNPGVRVVMDATLVKSVRTGARIFSDNPADCIYDYLTGVDGAGFPVGAGKLESQIDLASFQAFANLCDELVPLKAGGSDKRYRLAGGYALNEEMRTVLLRMCQACDADLYINGAGKMAIRGGKWVAPTLTLDSSLGHIISGDFRQGQSALAAFNELNITYVDPAQDYLDSEGERWLDESNIALRGRVLSEQLDLPMVPYHGQARRLAKIHTAKSNPLWVGTIVTNFYGLNALGEETVTIKFGPLGIDTSFLVQSVKILDDLSGVQLSVTSLGASAYSWDAATEEGSGPASPPDTSEPIALVPPEDFNVSAANLIIDGSPVGPYLPATWTEPSRTSLSQEVEYRVAGEPAWSNMAVTDGQGFAQSTVVTSGAAYQVRARTRSPGGVYSDYTDIVDITATPDISNPAAPTGVSGAGGAGTVTINATHSASSNSVGVRIYRGTTNVFGSSVLVQTEYGSPGVDFSVTRTETAGTRYYWVVAINGGSGSSSAVPTGAVVVT</sequence>
<dbReference type="RefSeq" id="WP_262170169.1">
    <property type="nucleotide sequence ID" value="NZ_CP104965.1"/>
</dbReference>
<feature type="domain" description="Fibronectin type-III" evidence="2">
    <location>
        <begin position="527"/>
        <end position="626"/>
    </location>
</feature>
<dbReference type="PROSITE" id="PS50853">
    <property type="entry name" value="FN3"/>
    <property type="match status" value="1"/>
</dbReference>
<evidence type="ECO:0000259" key="2">
    <source>
        <dbReference type="PROSITE" id="PS50853"/>
    </source>
</evidence>
<gene>
    <name evidence="3" type="ORF">N8A98_06790</name>
</gene>
<evidence type="ECO:0000313" key="3">
    <source>
        <dbReference type="EMBL" id="UXN70888.1"/>
    </source>
</evidence>
<evidence type="ECO:0000313" key="4">
    <source>
        <dbReference type="Proteomes" id="UP001061862"/>
    </source>
</evidence>
<keyword evidence="4" id="KW-1185">Reference proteome</keyword>